<dbReference type="InterPro" id="IPR011008">
    <property type="entry name" value="Dimeric_a/b-barrel"/>
</dbReference>
<organism evidence="1 2">
    <name type="scientific">Elysia chlorotica</name>
    <name type="common">Eastern emerald elysia</name>
    <name type="synonym">Sea slug</name>
    <dbReference type="NCBI Taxonomy" id="188477"/>
    <lineage>
        <taxon>Eukaryota</taxon>
        <taxon>Metazoa</taxon>
        <taxon>Spiralia</taxon>
        <taxon>Lophotrochozoa</taxon>
        <taxon>Mollusca</taxon>
        <taxon>Gastropoda</taxon>
        <taxon>Heterobranchia</taxon>
        <taxon>Euthyneura</taxon>
        <taxon>Panpulmonata</taxon>
        <taxon>Sacoglossa</taxon>
        <taxon>Placobranchoidea</taxon>
        <taxon>Plakobranchidae</taxon>
        <taxon>Elysia</taxon>
    </lineage>
</organism>
<protein>
    <submittedName>
        <fullName evidence="1">Uncharacterized protein</fullName>
    </submittedName>
</protein>
<name>A0A3S1CFN7_ELYCH</name>
<dbReference type="OrthoDB" id="5961967at2759"/>
<evidence type="ECO:0000313" key="2">
    <source>
        <dbReference type="Proteomes" id="UP000271974"/>
    </source>
</evidence>
<dbReference type="EMBL" id="RQTK01000011">
    <property type="protein sequence ID" value="RUS91428.1"/>
    <property type="molecule type" value="Genomic_DNA"/>
</dbReference>
<comment type="caution">
    <text evidence="1">The sequence shown here is derived from an EMBL/GenBank/DDBJ whole genome shotgun (WGS) entry which is preliminary data.</text>
</comment>
<dbReference type="Gene3D" id="3.30.70.1060">
    <property type="entry name" value="Dimeric alpha+beta barrel"/>
    <property type="match status" value="1"/>
</dbReference>
<gene>
    <name evidence="1" type="ORF">EGW08_000752</name>
</gene>
<dbReference type="AlphaFoldDB" id="A0A3S1CFN7"/>
<dbReference type="SUPFAM" id="SSF54909">
    <property type="entry name" value="Dimeric alpha+beta barrel"/>
    <property type="match status" value="1"/>
</dbReference>
<accession>A0A3S1CFN7</accession>
<keyword evidence="2" id="KW-1185">Reference proteome</keyword>
<reference evidence="1 2" key="1">
    <citation type="submission" date="2019-01" db="EMBL/GenBank/DDBJ databases">
        <title>A draft genome assembly of the solar-powered sea slug Elysia chlorotica.</title>
        <authorList>
            <person name="Cai H."/>
            <person name="Li Q."/>
            <person name="Fang X."/>
            <person name="Li J."/>
            <person name="Curtis N.E."/>
            <person name="Altenburger A."/>
            <person name="Shibata T."/>
            <person name="Feng M."/>
            <person name="Maeda T."/>
            <person name="Schwartz J.A."/>
            <person name="Shigenobu S."/>
            <person name="Lundholm N."/>
            <person name="Nishiyama T."/>
            <person name="Yang H."/>
            <person name="Hasebe M."/>
            <person name="Li S."/>
            <person name="Pierce S.K."/>
            <person name="Wang J."/>
        </authorList>
    </citation>
    <scope>NUCLEOTIDE SEQUENCE [LARGE SCALE GENOMIC DNA]</scope>
    <source>
        <strain evidence="1">EC2010</strain>
        <tissue evidence="1">Whole organism of an adult</tissue>
    </source>
</reference>
<proteinExistence type="predicted"/>
<dbReference type="Proteomes" id="UP000271974">
    <property type="component" value="Unassembled WGS sequence"/>
</dbReference>
<sequence length="218" mass="24623">MSFQKMRMFLISVTAIPQKDGVDLRFLQKLANMLTDYSTATRVLYKFKVTGESKLLSVVQVSNVIGLERVLSGLNRLGEVEVTCQPIISYESFARRCLEVDEHLTGVNSGTLAKEGLYWLEFNIDYQGKSTDELINVWKKEAEAVLTSRHKEGTLIELYKVVAERKVHAFINTLDPEQLDSLALQLPIMKENGASVKINCKALQLMDDYSARILSETI</sequence>
<evidence type="ECO:0000313" key="1">
    <source>
        <dbReference type="EMBL" id="RUS91428.1"/>
    </source>
</evidence>